<dbReference type="NCBIfam" id="TIGR00270">
    <property type="entry name" value="multiprotein bridging factor aMBF1"/>
    <property type="match status" value="1"/>
</dbReference>
<keyword evidence="1" id="KW-0238">DNA-binding</keyword>
<dbReference type="PROSITE" id="PS50943">
    <property type="entry name" value="HTH_CROC1"/>
    <property type="match status" value="1"/>
</dbReference>
<sequence>MEIKSKAQCEICGTEIKGEVYRIRIDTSELSVCKSCARLGTAVVEAKKGKEVLEPQHANSNVNAKPKRKPISKLYTQIDREIEAEMEIDAGEEDYGRKIKEAREKAGLKQAEFAQKINEKHSLLRKIENEELMPGEAVRKKIERALKGFLV</sequence>
<dbReference type="InterPro" id="IPR010982">
    <property type="entry name" value="Lambda_DNA-bd_dom_sf"/>
</dbReference>
<dbReference type="PANTHER" id="PTHR10245">
    <property type="entry name" value="ENDOTHELIAL DIFFERENTIATION-RELATED FACTOR 1 MULTIPROTEIN BRIDGING FACTOR 1"/>
    <property type="match status" value="1"/>
</dbReference>
<feature type="domain" description="HTH cro/C1-type" evidence="2">
    <location>
        <begin position="99"/>
        <end position="150"/>
    </location>
</feature>
<dbReference type="InterPro" id="IPR004451">
    <property type="entry name" value="MJ0586"/>
</dbReference>
<accession>A0A7G9Z0A7</accession>
<evidence type="ECO:0000259" key="2">
    <source>
        <dbReference type="PROSITE" id="PS50943"/>
    </source>
</evidence>
<protein>
    <recommendedName>
        <fullName evidence="2">HTH cro/C1-type domain-containing protein</fullName>
    </recommendedName>
</protein>
<dbReference type="AlphaFoldDB" id="A0A7G9Z0A7"/>
<dbReference type="InterPro" id="IPR001387">
    <property type="entry name" value="Cro/C1-type_HTH"/>
</dbReference>
<evidence type="ECO:0000256" key="1">
    <source>
        <dbReference type="ARBA" id="ARBA00023125"/>
    </source>
</evidence>
<name>A0A7G9Z0A7_9EURY</name>
<evidence type="ECO:0000313" key="3">
    <source>
        <dbReference type="EMBL" id="QNO53691.1"/>
    </source>
</evidence>
<dbReference type="Gene3D" id="1.10.260.40">
    <property type="entry name" value="lambda repressor-like DNA-binding domains"/>
    <property type="match status" value="1"/>
</dbReference>
<dbReference type="CDD" id="cd00093">
    <property type="entry name" value="HTH_XRE"/>
    <property type="match status" value="1"/>
</dbReference>
<reference evidence="3" key="1">
    <citation type="submission" date="2020-06" db="EMBL/GenBank/DDBJ databases">
        <title>Unique genomic features of the anaerobic methanotrophic archaea.</title>
        <authorList>
            <person name="Chadwick G.L."/>
            <person name="Skennerton C.T."/>
            <person name="Laso-Perez R."/>
            <person name="Leu A.O."/>
            <person name="Speth D.R."/>
            <person name="Yu H."/>
            <person name="Morgan-Lang C."/>
            <person name="Hatzenpichler R."/>
            <person name="Goudeau D."/>
            <person name="Malmstrom R."/>
            <person name="Brazelton W.J."/>
            <person name="Woyke T."/>
            <person name="Hallam S.J."/>
            <person name="Tyson G.W."/>
            <person name="Wegener G."/>
            <person name="Boetius A."/>
            <person name="Orphan V."/>
        </authorList>
    </citation>
    <scope>NUCLEOTIDE SEQUENCE</scope>
</reference>
<dbReference type="SMART" id="SM00530">
    <property type="entry name" value="HTH_XRE"/>
    <property type="match status" value="1"/>
</dbReference>
<dbReference type="GO" id="GO:0003677">
    <property type="term" value="F:DNA binding"/>
    <property type="evidence" value="ECO:0007669"/>
    <property type="project" value="UniProtKB-KW"/>
</dbReference>
<proteinExistence type="predicted"/>
<dbReference type="SUPFAM" id="SSF47413">
    <property type="entry name" value="lambda repressor-like DNA-binding domains"/>
    <property type="match status" value="1"/>
</dbReference>
<dbReference type="Pfam" id="PF01381">
    <property type="entry name" value="HTH_3"/>
    <property type="match status" value="1"/>
</dbReference>
<dbReference type="PANTHER" id="PTHR10245:SF15">
    <property type="entry name" value="ENDOTHELIAL DIFFERENTIATION-RELATED FACTOR 1"/>
    <property type="match status" value="1"/>
</dbReference>
<organism evidence="3">
    <name type="scientific">Candidatus Methanophagaceae archaeon ANME-1 ERB6</name>
    <dbReference type="NCBI Taxonomy" id="2759912"/>
    <lineage>
        <taxon>Archaea</taxon>
        <taxon>Methanobacteriati</taxon>
        <taxon>Methanobacteriota</taxon>
        <taxon>Stenosarchaea group</taxon>
        <taxon>Methanomicrobia</taxon>
        <taxon>Candidatus Methanophagales</taxon>
        <taxon>Candidatus Methanophagaceae</taxon>
    </lineage>
</organism>
<gene>
    <name evidence="3" type="ORF">DJFKIEJF_00055</name>
</gene>
<dbReference type="EMBL" id="MT631548">
    <property type="protein sequence ID" value="QNO53691.1"/>
    <property type="molecule type" value="Genomic_DNA"/>
</dbReference>